<dbReference type="CDD" id="cd00093">
    <property type="entry name" value="HTH_XRE"/>
    <property type="match status" value="1"/>
</dbReference>
<keyword evidence="3" id="KW-1185">Reference proteome</keyword>
<name>A0A136Q823_9FIRM</name>
<keyword evidence="2" id="KW-0238">DNA-binding</keyword>
<dbReference type="InterPro" id="IPR001387">
    <property type="entry name" value="Cro/C1-type_HTH"/>
</dbReference>
<evidence type="ECO:0000313" key="2">
    <source>
        <dbReference type="EMBL" id="KXK66833.1"/>
    </source>
</evidence>
<organism evidence="2 3">
    <name type="scientific">Christensenella minuta</name>
    <dbReference type="NCBI Taxonomy" id="626937"/>
    <lineage>
        <taxon>Bacteria</taxon>
        <taxon>Bacillati</taxon>
        <taxon>Bacillota</taxon>
        <taxon>Clostridia</taxon>
        <taxon>Christensenellales</taxon>
        <taxon>Christensenellaceae</taxon>
        <taxon>Christensenella</taxon>
    </lineage>
</organism>
<evidence type="ECO:0000259" key="1">
    <source>
        <dbReference type="PROSITE" id="PS50943"/>
    </source>
</evidence>
<evidence type="ECO:0000313" key="3">
    <source>
        <dbReference type="Proteomes" id="UP000070366"/>
    </source>
</evidence>
<dbReference type="STRING" id="626937.HMPREF3293_00305"/>
<proteinExistence type="predicted"/>
<dbReference type="SMART" id="SM00530">
    <property type="entry name" value="HTH_XRE"/>
    <property type="match status" value="1"/>
</dbReference>
<reference evidence="2 3" key="1">
    <citation type="submission" date="2016-02" db="EMBL/GenBank/DDBJ databases">
        <authorList>
            <person name="Wen L."/>
            <person name="He K."/>
            <person name="Yang H."/>
        </authorList>
    </citation>
    <scope>NUCLEOTIDE SEQUENCE [LARGE SCALE GENOMIC DNA]</scope>
    <source>
        <strain evidence="2 3">DSM 22607</strain>
    </source>
</reference>
<dbReference type="PROSITE" id="PS50943">
    <property type="entry name" value="HTH_CROC1"/>
    <property type="match status" value="1"/>
</dbReference>
<dbReference type="Pfam" id="PF01381">
    <property type="entry name" value="HTH_3"/>
    <property type="match status" value="1"/>
</dbReference>
<dbReference type="EMBL" id="LSZW01000028">
    <property type="protein sequence ID" value="KXK66833.1"/>
    <property type="molecule type" value="Genomic_DNA"/>
</dbReference>
<accession>A0A136Q823</accession>
<dbReference type="Gene3D" id="1.10.260.40">
    <property type="entry name" value="lambda repressor-like DNA-binding domains"/>
    <property type="match status" value="1"/>
</dbReference>
<dbReference type="Proteomes" id="UP000070366">
    <property type="component" value="Unassembled WGS sequence"/>
</dbReference>
<comment type="caution">
    <text evidence="2">The sequence shown here is derived from an EMBL/GenBank/DDBJ whole genome shotgun (WGS) entry which is preliminary data.</text>
</comment>
<dbReference type="GO" id="GO:0003677">
    <property type="term" value="F:DNA binding"/>
    <property type="evidence" value="ECO:0007669"/>
    <property type="project" value="UniProtKB-KW"/>
</dbReference>
<dbReference type="InterPro" id="IPR010982">
    <property type="entry name" value="Lambda_DNA-bd_dom_sf"/>
</dbReference>
<protein>
    <submittedName>
        <fullName evidence="2">DNA-binding helix-turn-helix protein</fullName>
    </submittedName>
</protein>
<sequence length="164" mass="19269">MIHFSRYKSILHESGESNMAEFTHNDLRSAREARKIQRWRLANELGVSEDTVRRWEIGETQPTPDDVGNIERILDAPGLWHRWMLSNYESYRERYTDVPDAGHLAASVIRMKYEVEDLIPYFKKLERDAIDGHVDNDDLKREFPKESHEAIAAIQQLLDIMKSE</sequence>
<dbReference type="RefSeq" id="WP_082771006.1">
    <property type="nucleotide sequence ID" value="NZ_CABMOF010000009.1"/>
</dbReference>
<dbReference type="AlphaFoldDB" id="A0A136Q823"/>
<dbReference type="SUPFAM" id="SSF47413">
    <property type="entry name" value="lambda repressor-like DNA-binding domains"/>
    <property type="match status" value="1"/>
</dbReference>
<gene>
    <name evidence="2" type="ORF">HMPREF3293_00305</name>
</gene>
<feature type="domain" description="HTH cro/C1-type" evidence="1">
    <location>
        <begin position="27"/>
        <end position="80"/>
    </location>
</feature>